<reference evidence="1" key="1">
    <citation type="submission" date="2022-04" db="EMBL/GenBank/DDBJ databases">
        <title>Hymenobacter sp. isolated from the air.</title>
        <authorList>
            <person name="Won M."/>
            <person name="Lee C.-M."/>
            <person name="Woen H.-Y."/>
            <person name="Kwon S.-W."/>
        </authorList>
    </citation>
    <scope>NUCLEOTIDE SEQUENCE</scope>
    <source>
        <strain evidence="1">5116S-3</strain>
    </source>
</reference>
<evidence type="ECO:0000313" key="2">
    <source>
        <dbReference type="Proteomes" id="UP000831796"/>
    </source>
</evidence>
<dbReference type="RefSeq" id="WP_244673682.1">
    <property type="nucleotide sequence ID" value="NZ_CP095046.1"/>
</dbReference>
<name>A0A8T9Q322_9BACT</name>
<proteinExistence type="predicted"/>
<organism evidence="1 2">
    <name type="scientific">Hymenobacter cellulosilyticus</name>
    <dbReference type="NCBI Taxonomy" id="2932248"/>
    <lineage>
        <taxon>Bacteria</taxon>
        <taxon>Pseudomonadati</taxon>
        <taxon>Bacteroidota</taxon>
        <taxon>Cytophagia</taxon>
        <taxon>Cytophagales</taxon>
        <taxon>Hymenobacteraceae</taxon>
        <taxon>Hymenobacter</taxon>
    </lineage>
</organism>
<dbReference type="AlphaFoldDB" id="A0A8T9Q322"/>
<dbReference type="Gene3D" id="1.10.30.50">
    <property type="match status" value="1"/>
</dbReference>
<dbReference type="EMBL" id="CP095046">
    <property type="protein sequence ID" value="UOQ70258.1"/>
    <property type="molecule type" value="Genomic_DNA"/>
</dbReference>
<sequence>MIRVKKTRRVPAALQTADVTAALHALEAGYDAAPAACRAPRNQLLHVPATLYNIPAIKARLIADQKEKCCYCEGKLLHIGYGDVEHYRPKNGFKQSPTTKLEKPGYYWLAYQWTNLLFTCKRCNGGHKRNYFPLANHPAGRAYCHHDDLGQEQPLLLHPVLDNPADHIRFRRAVAVGKTARGRATITICGLNRKHTLERRRTHLAHMESHDLMADKDITTMSATDLAREIAKCGTAQALVRRILQARAIRDQAALDSAEYAGMVRANFPLLPQR</sequence>
<dbReference type="Proteomes" id="UP000831796">
    <property type="component" value="Chromosome"/>
</dbReference>
<evidence type="ECO:0008006" key="3">
    <source>
        <dbReference type="Google" id="ProtNLM"/>
    </source>
</evidence>
<accession>A0A8T9Q322</accession>
<keyword evidence="2" id="KW-1185">Reference proteome</keyword>
<gene>
    <name evidence="1" type="ORF">MUN79_16040</name>
</gene>
<dbReference type="KEGG" id="hcu:MUN79_16040"/>
<evidence type="ECO:0000313" key="1">
    <source>
        <dbReference type="EMBL" id="UOQ70258.1"/>
    </source>
</evidence>
<protein>
    <recommendedName>
        <fullName evidence="3">TIGR02646 family protein</fullName>
    </recommendedName>
</protein>